<name>A0AAD5U4Y9_9FUNG</name>
<keyword evidence="3 5" id="KW-0489">Methyltransferase</keyword>
<dbReference type="GO" id="GO:0032259">
    <property type="term" value="P:methylation"/>
    <property type="evidence" value="ECO:0007669"/>
    <property type="project" value="UniProtKB-KW"/>
</dbReference>
<evidence type="ECO:0000313" key="5">
    <source>
        <dbReference type="EMBL" id="KAJ3224539.1"/>
    </source>
</evidence>
<comment type="caution">
    <text evidence="5">The sequence shown here is derived from an EMBL/GenBank/DDBJ whole genome shotgun (WGS) entry which is preliminary data.</text>
</comment>
<keyword evidence="2" id="KW-0963">Cytoplasm</keyword>
<dbReference type="Proteomes" id="UP001211065">
    <property type="component" value="Unassembled WGS sequence"/>
</dbReference>
<sequence length="233" mass="27228">MQNEQFHSDSDSDLELSSHALNALKEYMKEQEVLEAKFAELKTSAEVNFEVLNMKNFKEDFQLSQFWYSDGCALDIVNEAISNTEDGDFIACLSSPSVYLAFKKLNPLCNRKFVIFEVDERFNVFKEEFQQYDLYEPLNFDVKYKHAFKYLVVDPPFLSEECFSKVKLTVDSLKFDSNTKILINTGQIMQQFVKRNFNCNLTKYQIEHSCGLANEFQCNINYESKDPKFALEL</sequence>
<dbReference type="GO" id="GO:0005737">
    <property type="term" value="C:cytoplasm"/>
    <property type="evidence" value="ECO:0007669"/>
    <property type="project" value="UniProtKB-SubCell"/>
</dbReference>
<gene>
    <name evidence="5" type="primary">N6AMT2</name>
    <name evidence="5" type="ORF">HK099_008338</name>
</gene>
<organism evidence="5 6">
    <name type="scientific">Clydaea vesicula</name>
    <dbReference type="NCBI Taxonomy" id="447962"/>
    <lineage>
        <taxon>Eukaryota</taxon>
        <taxon>Fungi</taxon>
        <taxon>Fungi incertae sedis</taxon>
        <taxon>Chytridiomycota</taxon>
        <taxon>Chytridiomycota incertae sedis</taxon>
        <taxon>Chytridiomycetes</taxon>
        <taxon>Lobulomycetales</taxon>
        <taxon>Lobulomycetaceae</taxon>
        <taxon>Clydaea</taxon>
    </lineage>
</organism>
<protein>
    <submittedName>
        <fullName evidence="5">EEF1A lysine methyltransferase 1</fullName>
    </submittedName>
</protein>
<evidence type="ECO:0000256" key="2">
    <source>
        <dbReference type="ARBA" id="ARBA00022490"/>
    </source>
</evidence>
<dbReference type="InterPro" id="IPR019369">
    <property type="entry name" value="Efm5/EEF1AKMT1"/>
</dbReference>
<dbReference type="AlphaFoldDB" id="A0AAD5U4Y9"/>
<evidence type="ECO:0000313" key="6">
    <source>
        <dbReference type="Proteomes" id="UP001211065"/>
    </source>
</evidence>
<reference evidence="5" key="1">
    <citation type="submission" date="2020-05" db="EMBL/GenBank/DDBJ databases">
        <title>Phylogenomic resolution of chytrid fungi.</title>
        <authorList>
            <person name="Stajich J.E."/>
            <person name="Amses K."/>
            <person name="Simmons R."/>
            <person name="Seto K."/>
            <person name="Myers J."/>
            <person name="Bonds A."/>
            <person name="Quandt C.A."/>
            <person name="Barry K."/>
            <person name="Liu P."/>
            <person name="Grigoriev I."/>
            <person name="Longcore J.E."/>
            <person name="James T.Y."/>
        </authorList>
    </citation>
    <scope>NUCLEOTIDE SEQUENCE</scope>
    <source>
        <strain evidence="5">JEL0476</strain>
    </source>
</reference>
<keyword evidence="6" id="KW-1185">Reference proteome</keyword>
<dbReference type="Pfam" id="PF10237">
    <property type="entry name" value="N6-adenineMlase"/>
    <property type="match status" value="1"/>
</dbReference>
<dbReference type="EMBL" id="JADGJW010000090">
    <property type="protein sequence ID" value="KAJ3224539.1"/>
    <property type="molecule type" value="Genomic_DNA"/>
</dbReference>
<keyword evidence="4" id="KW-0808">Transferase</keyword>
<evidence type="ECO:0000256" key="3">
    <source>
        <dbReference type="ARBA" id="ARBA00022603"/>
    </source>
</evidence>
<dbReference type="InterPro" id="IPR041370">
    <property type="entry name" value="Mlase_EEF1AKMT1/ZCCHC4"/>
</dbReference>
<comment type="subcellular location">
    <subcellularLocation>
        <location evidence="1">Cytoplasm</location>
    </subcellularLocation>
</comment>
<evidence type="ECO:0000256" key="4">
    <source>
        <dbReference type="ARBA" id="ARBA00022679"/>
    </source>
</evidence>
<accession>A0AAD5U4Y9</accession>
<proteinExistence type="predicted"/>
<dbReference type="GO" id="GO:0016279">
    <property type="term" value="F:protein-lysine N-methyltransferase activity"/>
    <property type="evidence" value="ECO:0007669"/>
    <property type="project" value="InterPro"/>
</dbReference>
<dbReference type="PANTHER" id="PTHR13200:SF0">
    <property type="entry name" value="EEF1A LYSINE METHYLTRANSFERASE 1"/>
    <property type="match status" value="1"/>
</dbReference>
<dbReference type="PANTHER" id="PTHR13200">
    <property type="entry name" value="EEF1A LYSINE METHYLTRANSFERASE 1"/>
    <property type="match status" value="1"/>
</dbReference>
<evidence type="ECO:0000256" key="1">
    <source>
        <dbReference type="ARBA" id="ARBA00004496"/>
    </source>
</evidence>